<evidence type="ECO:0000313" key="4">
    <source>
        <dbReference type="EMBL" id="MVN79176.1"/>
    </source>
</evidence>
<evidence type="ECO:0000313" key="5">
    <source>
        <dbReference type="Proteomes" id="UP000441336"/>
    </source>
</evidence>
<evidence type="ECO:0000256" key="3">
    <source>
        <dbReference type="RuleBase" id="RU003707"/>
    </source>
</evidence>
<dbReference type="InterPro" id="IPR029045">
    <property type="entry name" value="ClpP/crotonase-like_dom_sf"/>
</dbReference>
<dbReference type="RefSeq" id="WP_157569948.1">
    <property type="nucleotide sequence ID" value="NZ_WQKZ01000010.1"/>
</dbReference>
<dbReference type="PANTHER" id="PTHR11941:SF54">
    <property type="entry name" value="ENOYL-COA HYDRATASE, MITOCHONDRIAL"/>
    <property type="match status" value="1"/>
</dbReference>
<dbReference type="InterPro" id="IPR014748">
    <property type="entry name" value="Enoyl-CoA_hydra_C"/>
</dbReference>
<dbReference type="PROSITE" id="PS00166">
    <property type="entry name" value="ENOYL_COA_HYDRATASE"/>
    <property type="match status" value="1"/>
</dbReference>
<dbReference type="FunFam" id="3.90.226.10:FF:000009">
    <property type="entry name" value="Carnitinyl-CoA dehydratase"/>
    <property type="match status" value="1"/>
</dbReference>
<accession>A0A7K1TLE3</accession>
<sequence length="262" mass="27262">MTFDNLLYDLDAATGILTLTLNRPAKLNALNAATIEELGQAIDQARADAAVRGILLTGSGEKAFVAGADIAELAQLSGPGAQETAAFGQAVFRRFETSPKPVVAAVNGFALGGGCELAMACHLRVASENARFGQPEVNLGLLPGYGGTQRLVQLVGKGKALELLLTADQIKADEALRLGLANHVVPQAELLEFCKALLLKIISKAPLAIGLTIDCVNTYFDQGGEAGFTAEAAAFGQAFGTEDFREGTAAFLAKRPAVFTGK</sequence>
<name>A0A7K1TLE3_9BACT</name>
<dbReference type="PANTHER" id="PTHR11941">
    <property type="entry name" value="ENOYL-COA HYDRATASE-RELATED"/>
    <property type="match status" value="1"/>
</dbReference>
<reference evidence="4 5" key="1">
    <citation type="submission" date="2019-12" db="EMBL/GenBank/DDBJ databases">
        <title>Hymenobacter sp. HMF4947 Genome sequencing and assembly.</title>
        <authorList>
            <person name="Kang H."/>
            <person name="Cha I."/>
            <person name="Kim H."/>
            <person name="Joh K."/>
        </authorList>
    </citation>
    <scope>NUCLEOTIDE SEQUENCE [LARGE SCALE GENOMIC DNA]</scope>
    <source>
        <strain evidence="4 5">HMF4947</strain>
    </source>
</reference>
<keyword evidence="5" id="KW-1185">Reference proteome</keyword>
<dbReference type="Gene3D" id="3.90.226.10">
    <property type="entry name" value="2-enoyl-CoA Hydratase, Chain A, domain 1"/>
    <property type="match status" value="1"/>
</dbReference>
<dbReference type="Proteomes" id="UP000441336">
    <property type="component" value="Unassembled WGS sequence"/>
</dbReference>
<dbReference type="AlphaFoldDB" id="A0A7K1TLE3"/>
<keyword evidence="2" id="KW-0456">Lyase</keyword>
<evidence type="ECO:0000256" key="1">
    <source>
        <dbReference type="ARBA" id="ARBA00005254"/>
    </source>
</evidence>
<dbReference type="InterPro" id="IPR001753">
    <property type="entry name" value="Enoyl-CoA_hydra/iso"/>
</dbReference>
<gene>
    <name evidence="4" type="ORF">GO988_22830</name>
</gene>
<comment type="caution">
    <text evidence="4">The sequence shown here is derived from an EMBL/GenBank/DDBJ whole genome shotgun (WGS) entry which is preliminary data.</text>
</comment>
<dbReference type="GO" id="GO:0016829">
    <property type="term" value="F:lyase activity"/>
    <property type="evidence" value="ECO:0007669"/>
    <property type="project" value="UniProtKB-KW"/>
</dbReference>
<dbReference type="CDD" id="cd06558">
    <property type="entry name" value="crotonase-like"/>
    <property type="match status" value="1"/>
</dbReference>
<dbReference type="GO" id="GO:0006635">
    <property type="term" value="P:fatty acid beta-oxidation"/>
    <property type="evidence" value="ECO:0007669"/>
    <property type="project" value="TreeGrafter"/>
</dbReference>
<proteinExistence type="inferred from homology"/>
<dbReference type="InterPro" id="IPR018376">
    <property type="entry name" value="Enoyl-CoA_hyd/isom_CS"/>
</dbReference>
<organism evidence="4 5">
    <name type="scientific">Hymenobacter ginkgonis</name>
    <dbReference type="NCBI Taxonomy" id="2682976"/>
    <lineage>
        <taxon>Bacteria</taxon>
        <taxon>Pseudomonadati</taxon>
        <taxon>Bacteroidota</taxon>
        <taxon>Cytophagia</taxon>
        <taxon>Cytophagales</taxon>
        <taxon>Hymenobacteraceae</taxon>
        <taxon>Hymenobacter</taxon>
    </lineage>
</organism>
<comment type="similarity">
    <text evidence="1 3">Belongs to the enoyl-CoA hydratase/isomerase family.</text>
</comment>
<dbReference type="SUPFAM" id="SSF52096">
    <property type="entry name" value="ClpP/crotonase"/>
    <property type="match status" value="1"/>
</dbReference>
<evidence type="ECO:0000256" key="2">
    <source>
        <dbReference type="ARBA" id="ARBA00023239"/>
    </source>
</evidence>
<dbReference type="EMBL" id="WQKZ01000010">
    <property type="protein sequence ID" value="MVN79176.1"/>
    <property type="molecule type" value="Genomic_DNA"/>
</dbReference>
<dbReference type="Pfam" id="PF00378">
    <property type="entry name" value="ECH_1"/>
    <property type="match status" value="1"/>
</dbReference>
<protein>
    <submittedName>
        <fullName evidence="4">Enoyl-CoA hydratase</fullName>
    </submittedName>
</protein>
<dbReference type="Gene3D" id="1.10.12.10">
    <property type="entry name" value="Lyase 2-enoyl-coa Hydratase, Chain A, domain 2"/>
    <property type="match status" value="1"/>
</dbReference>